<name>A0A345JQV5_9GAMM</name>
<gene>
    <name evidence="4" type="ORF">CGC43_00165</name>
    <name evidence="5" type="ORF">CGC43_01500</name>
    <name evidence="6" type="ORF">CGC43_03450</name>
    <name evidence="7" type="ORF">CGC43_05030</name>
</gene>
<dbReference type="OrthoDB" id="5604339at2"/>
<evidence type="ECO:0000259" key="2">
    <source>
        <dbReference type="Pfam" id="PF01609"/>
    </source>
</evidence>
<feature type="domain" description="Transposase IS4-like" evidence="2">
    <location>
        <begin position="117"/>
        <end position="228"/>
    </location>
</feature>
<organism evidence="6 8">
    <name type="scientific">Francisella opportunistica</name>
    <dbReference type="NCBI Taxonomy" id="2016517"/>
    <lineage>
        <taxon>Bacteria</taxon>
        <taxon>Pseudomonadati</taxon>
        <taxon>Pseudomonadota</taxon>
        <taxon>Gammaproteobacteria</taxon>
        <taxon>Thiotrichales</taxon>
        <taxon>Francisellaceae</taxon>
        <taxon>Francisella</taxon>
    </lineage>
</organism>
<dbReference type="NCBIfam" id="NF033580">
    <property type="entry name" value="transpos_IS5_3"/>
    <property type="match status" value="1"/>
</dbReference>
<dbReference type="InterPro" id="IPR002559">
    <property type="entry name" value="Transposase_11"/>
</dbReference>
<dbReference type="EMBL" id="CP022375">
    <property type="protein sequence ID" value="AXH29354.1"/>
    <property type="molecule type" value="Genomic_DNA"/>
</dbReference>
<dbReference type="PANTHER" id="PTHR30007">
    <property type="entry name" value="PHP DOMAIN PROTEIN"/>
    <property type="match status" value="1"/>
</dbReference>
<keyword evidence="1" id="KW-0472">Membrane</keyword>
<dbReference type="RefSeq" id="WP_071628410.1">
    <property type="nucleotide sequence ID" value="NZ_CP022375.1"/>
</dbReference>
<evidence type="ECO:0000313" key="8">
    <source>
        <dbReference type="Proteomes" id="UP000253862"/>
    </source>
</evidence>
<protein>
    <submittedName>
        <fullName evidence="6">IS5 family transposase</fullName>
    </submittedName>
</protein>
<evidence type="ECO:0000256" key="1">
    <source>
        <dbReference type="SAM" id="Phobius"/>
    </source>
</evidence>
<sequence length="249" mass="28842">MEYYISETNWSTILTFLTAQKGLHTKDVVKLRRFIEAVFFILKTGAQWKYLHKDYGNSRAIHKRYKYWADKGIWNNLMTYVSDIDSQQFMIDSLSVKAHACASGYEINGNEINALGRSVGGLTTKIHTLTDALGNPVRFIITAGNVHDIVPSQQLLEGITNAYILADKAYFSEENIKFLEENKNKPVIPARENYTKGHNVDWHIYKERHLIENFFSKIKHFRRVFSRFDKTCSAFLGFIALASTFIWLR</sequence>
<dbReference type="PANTHER" id="PTHR30007:SF1">
    <property type="entry name" value="BLR1914 PROTEIN"/>
    <property type="match status" value="1"/>
</dbReference>
<keyword evidence="1" id="KW-0812">Transmembrane</keyword>
<dbReference type="Pfam" id="PF13340">
    <property type="entry name" value="DUF4096"/>
    <property type="match status" value="1"/>
</dbReference>
<reference evidence="6 8" key="1">
    <citation type="submission" date="2017-07" db="EMBL/GenBank/DDBJ databases">
        <title>Complete genome sequences and comparative analysis of the novel pathogen Francisella opportunistica.</title>
        <authorList>
            <person name="Dietrich E.A."/>
            <person name="Kingry L.C."/>
            <person name="Petersen J.M."/>
        </authorList>
    </citation>
    <scope>NUCLEOTIDE SEQUENCE [LARGE SCALE GENOMIC DNA]</scope>
    <source>
        <strain evidence="6 8">14-2155</strain>
    </source>
</reference>
<evidence type="ECO:0000313" key="5">
    <source>
        <dbReference type="EMBL" id="AXH29354.1"/>
    </source>
</evidence>
<dbReference type="AlphaFoldDB" id="A0A345JQV5"/>
<dbReference type="GO" id="GO:0004803">
    <property type="term" value="F:transposase activity"/>
    <property type="evidence" value="ECO:0007669"/>
    <property type="project" value="InterPro"/>
</dbReference>
<dbReference type="EMBL" id="CP022375">
    <property type="protein sequence ID" value="AXH29988.1"/>
    <property type="molecule type" value="Genomic_DNA"/>
</dbReference>
<evidence type="ECO:0000313" key="6">
    <source>
        <dbReference type="EMBL" id="AXH29701.1"/>
    </source>
</evidence>
<dbReference type="EMBL" id="CP022375">
    <property type="protein sequence ID" value="AXH29701.1"/>
    <property type="molecule type" value="Genomic_DNA"/>
</dbReference>
<evidence type="ECO:0000259" key="3">
    <source>
        <dbReference type="Pfam" id="PF13340"/>
    </source>
</evidence>
<dbReference type="GO" id="GO:0003677">
    <property type="term" value="F:DNA binding"/>
    <property type="evidence" value="ECO:0007669"/>
    <property type="project" value="InterPro"/>
</dbReference>
<keyword evidence="1" id="KW-1133">Transmembrane helix</keyword>
<evidence type="ECO:0000313" key="4">
    <source>
        <dbReference type="EMBL" id="AXH29113.1"/>
    </source>
</evidence>
<proteinExistence type="predicted"/>
<dbReference type="InterPro" id="IPR025161">
    <property type="entry name" value="IS402-like_dom"/>
</dbReference>
<dbReference type="EMBL" id="CP022375">
    <property type="protein sequence ID" value="AXH29113.1"/>
    <property type="molecule type" value="Genomic_DNA"/>
</dbReference>
<feature type="domain" description="Insertion element IS402-like" evidence="3">
    <location>
        <begin position="6"/>
        <end position="78"/>
    </location>
</feature>
<feature type="transmembrane region" description="Helical" evidence="1">
    <location>
        <begin position="231"/>
        <end position="248"/>
    </location>
</feature>
<dbReference type="GO" id="GO:0006313">
    <property type="term" value="P:DNA transposition"/>
    <property type="evidence" value="ECO:0007669"/>
    <property type="project" value="InterPro"/>
</dbReference>
<accession>A0A345JQV5</accession>
<keyword evidence="8" id="KW-1185">Reference proteome</keyword>
<dbReference type="Proteomes" id="UP000253862">
    <property type="component" value="Chromosome"/>
</dbReference>
<evidence type="ECO:0000313" key="7">
    <source>
        <dbReference type="EMBL" id="AXH29988.1"/>
    </source>
</evidence>
<dbReference type="Pfam" id="PF01609">
    <property type="entry name" value="DDE_Tnp_1"/>
    <property type="match status" value="1"/>
</dbReference>